<feature type="region of interest" description="Disordered" evidence="1">
    <location>
        <begin position="137"/>
        <end position="168"/>
    </location>
</feature>
<reference evidence="2 3" key="1">
    <citation type="submission" date="2021-04" db="EMBL/GenBank/DDBJ databases">
        <authorList>
            <person name="Bliznina A."/>
        </authorList>
    </citation>
    <scope>NUCLEOTIDE SEQUENCE [LARGE SCALE GENOMIC DNA]</scope>
</reference>
<keyword evidence="3" id="KW-1185">Reference proteome</keyword>
<sequence length="168" mass="19450">MNMNLALDDLEKDIALLQGLILRDTPKQQKQQKPQPKKTFPQVENIEDNLAIAIKQAEVDKIELEILRNELEQQELLETANSRHDRLVQSMMNQVQHLDEDFVLDILKLLEKPLSHGAQTRITKKLQEIAREEIENQMKQALENSDTSESDADLLEEDREDVADLPEF</sequence>
<evidence type="ECO:0000256" key="1">
    <source>
        <dbReference type="SAM" id="MobiDB-lite"/>
    </source>
</evidence>
<accession>A0ABN7SB75</accession>
<feature type="compositionally biased region" description="Acidic residues" evidence="1">
    <location>
        <begin position="146"/>
        <end position="168"/>
    </location>
</feature>
<organism evidence="2 3">
    <name type="scientific">Oikopleura dioica</name>
    <name type="common">Tunicate</name>
    <dbReference type="NCBI Taxonomy" id="34765"/>
    <lineage>
        <taxon>Eukaryota</taxon>
        <taxon>Metazoa</taxon>
        <taxon>Chordata</taxon>
        <taxon>Tunicata</taxon>
        <taxon>Appendicularia</taxon>
        <taxon>Copelata</taxon>
        <taxon>Oikopleuridae</taxon>
        <taxon>Oikopleura</taxon>
    </lineage>
</organism>
<evidence type="ECO:0000313" key="3">
    <source>
        <dbReference type="Proteomes" id="UP001158576"/>
    </source>
</evidence>
<gene>
    <name evidence="2" type="ORF">OKIOD_LOCUS4703</name>
</gene>
<protein>
    <submittedName>
        <fullName evidence="2">Oidioi.mRNA.OKI2018_I69.PAR.g13145.t1.cds</fullName>
    </submittedName>
</protein>
<dbReference type="EMBL" id="OU015568">
    <property type="protein sequence ID" value="CAG5091573.1"/>
    <property type="molecule type" value="Genomic_DNA"/>
</dbReference>
<name>A0ABN7SB75_OIKDI</name>
<evidence type="ECO:0000313" key="2">
    <source>
        <dbReference type="EMBL" id="CAG5091573.1"/>
    </source>
</evidence>
<proteinExistence type="predicted"/>
<dbReference type="Proteomes" id="UP001158576">
    <property type="component" value="Chromosome PAR"/>
</dbReference>